<dbReference type="EC" id="3.2.1.28" evidence="3"/>
<name>A0A6J4JD21_9PROT</name>
<dbReference type="InterPro" id="IPR012341">
    <property type="entry name" value="6hp_glycosidase-like_sf"/>
</dbReference>
<sequence length="609" mass="66896">MAERATTPIEDYALIGDCETAALVSRDGSVDWLCWPRFDSPACFAALLGAPEHGRWRIAPRDVVPERTHRQYRGDTLVLETVMETAEGGAVALIDFMPPRDGRSDLVRIVRGLRGRVPMRMELVLRFDYGRTVPWVTRNDDADLRAVAGPHQVVLRTDVPTRGENLHTVAEFEVGEGEEAVFVLTHSPSHLPPPEPADPRRQLGETEAFWTDWISACSQCGHWSAAVRRSLLTLKALTYRPTGGIVAAPTTSLPEVLGGSRNWDYRFCWLRDSALLLTALTGAGFLEEAAAWRDWLVRAVAGSPDQVQIMYGVAGERLLTETELPWLPGYAGSRPVRIGNGAAGQLQLDVLGEVIDSLFQALQRGLGRSATGWALARAIMGHLEGAWRQPDHGIWEVRGPPRHFTHSKVMVWVAFDRVVRAVEALSLDAPVERWRRVRDEVHAEVCERGFDPELGAFTQSYGSRSLDASLLQIPLVGFLPADDPRVRGTVAAIERGLVSGGLVQRYDPAATDDGLERQDEGAFLACSFWLVEAMLLDGRGAEARALFERLLALSNDVGLLAEEYDERAGRQVGNFPQAFSHVALVNAALALAGAENPDRSAPPPQQRQG</sequence>
<evidence type="ECO:0000259" key="12">
    <source>
        <dbReference type="Pfam" id="PF00723"/>
    </source>
</evidence>
<feature type="domain" description="Trehalase-like N-terminal" evidence="13">
    <location>
        <begin position="5"/>
        <end position="157"/>
    </location>
</feature>
<keyword evidence="7 14" id="KW-0326">Glycosidase</keyword>
<evidence type="ECO:0000256" key="8">
    <source>
        <dbReference type="ARBA" id="ARBA00030473"/>
    </source>
</evidence>
<evidence type="ECO:0000256" key="10">
    <source>
        <dbReference type="ARBA" id="ARBA00053030"/>
    </source>
</evidence>
<dbReference type="PANTHER" id="PTHR31616">
    <property type="entry name" value="TREHALASE"/>
    <property type="match status" value="1"/>
</dbReference>
<organism evidence="14">
    <name type="scientific">uncultured Acetobacteraceae bacterium</name>
    <dbReference type="NCBI Taxonomy" id="169975"/>
    <lineage>
        <taxon>Bacteria</taxon>
        <taxon>Pseudomonadati</taxon>
        <taxon>Pseudomonadota</taxon>
        <taxon>Alphaproteobacteria</taxon>
        <taxon>Acetobacterales</taxon>
        <taxon>Acetobacteraceae</taxon>
        <taxon>environmental samples</taxon>
    </lineage>
</organism>
<evidence type="ECO:0000256" key="2">
    <source>
        <dbReference type="ARBA" id="ARBA00006188"/>
    </source>
</evidence>
<evidence type="ECO:0000256" key="7">
    <source>
        <dbReference type="ARBA" id="ARBA00023295"/>
    </source>
</evidence>
<dbReference type="GO" id="GO:0004555">
    <property type="term" value="F:alpha,alpha-trehalase activity"/>
    <property type="evidence" value="ECO:0007669"/>
    <property type="project" value="UniProtKB-EC"/>
</dbReference>
<evidence type="ECO:0000256" key="6">
    <source>
        <dbReference type="ARBA" id="ARBA00023277"/>
    </source>
</evidence>
<accession>A0A6J4JD21</accession>
<dbReference type="InterPro" id="IPR008928">
    <property type="entry name" value="6-hairpin_glycosidase_sf"/>
</dbReference>
<evidence type="ECO:0000256" key="4">
    <source>
        <dbReference type="ARBA" id="ARBA00019905"/>
    </source>
</evidence>
<dbReference type="Pfam" id="PF00723">
    <property type="entry name" value="Glyco_hydro_15"/>
    <property type="match status" value="1"/>
</dbReference>
<dbReference type="InterPro" id="IPR011613">
    <property type="entry name" value="GH15-like"/>
</dbReference>
<keyword evidence="5 14" id="KW-0378">Hydrolase</keyword>
<dbReference type="Gene3D" id="1.50.10.10">
    <property type="match status" value="1"/>
</dbReference>
<keyword evidence="6" id="KW-0119">Carbohydrate metabolism</keyword>
<dbReference type="Pfam" id="PF19291">
    <property type="entry name" value="TREH_N"/>
    <property type="match status" value="1"/>
</dbReference>
<comment type="cofactor">
    <cofactor evidence="10">
        <name>phosphate</name>
        <dbReference type="ChEBI" id="CHEBI:43474"/>
    </cofactor>
</comment>
<gene>
    <name evidence="14" type="ORF">AVDCRST_MAG04-3240</name>
</gene>
<evidence type="ECO:0000256" key="1">
    <source>
        <dbReference type="ARBA" id="ARBA00001576"/>
    </source>
</evidence>
<comment type="catalytic activity">
    <reaction evidence="1">
        <text>alpha,alpha-trehalose + H2O = alpha-D-glucose + beta-D-glucose</text>
        <dbReference type="Rhea" id="RHEA:32675"/>
        <dbReference type="ChEBI" id="CHEBI:15377"/>
        <dbReference type="ChEBI" id="CHEBI:15903"/>
        <dbReference type="ChEBI" id="CHEBI:16551"/>
        <dbReference type="ChEBI" id="CHEBI:17925"/>
        <dbReference type="EC" id="3.2.1.28"/>
    </reaction>
</comment>
<evidence type="ECO:0000256" key="11">
    <source>
        <dbReference type="ARBA" id="ARBA00060615"/>
    </source>
</evidence>
<proteinExistence type="inferred from homology"/>
<evidence type="ECO:0000256" key="3">
    <source>
        <dbReference type="ARBA" id="ARBA00012757"/>
    </source>
</evidence>
<evidence type="ECO:0000256" key="5">
    <source>
        <dbReference type="ARBA" id="ARBA00022801"/>
    </source>
</evidence>
<feature type="domain" description="GH15-like" evidence="12">
    <location>
        <begin position="226"/>
        <end position="588"/>
    </location>
</feature>
<comment type="pathway">
    <text evidence="11">Glycan degradation; trehalose degradation; D-glucose from alpha,alpha-trehalose: step 1/1.</text>
</comment>
<dbReference type="SUPFAM" id="SSF48208">
    <property type="entry name" value="Six-hairpin glycosidases"/>
    <property type="match status" value="1"/>
</dbReference>
<dbReference type="AlphaFoldDB" id="A0A6J4JD21"/>
<comment type="similarity">
    <text evidence="2">Belongs to the glycosyl hydrolase 15 family.</text>
</comment>
<protein>
    <recommendedName>
        <fullName evidence="4">Trehalase</fullName>
        <ecNumber evidence="3">3.2.1.28</ecNumber>
    </recommendedName>
    <alternativeName>
        <fullName evidence="8">Alpha,alpha-trehalase</fullName>
    </alternativeName>
    <alternativeName>
        <fullName evidence="9">Alpha,alpha-trehalose glucohydrolase</fullName>
    </alternativeName>
</protein>
<evidence type="ECO:0000313" key="14">
    <source>
        <dbReference type="EMBL" id="CAA9273451.1"/>
    </source>
</evidence>
<reference evidence="14" key="1">
    <citation type="submission" date="2020-02" db="EMBL/GenBank/DDBJ databases">
        <authorList>
            <person name="Meier V. D."/>
        </authorList>
    </citation>
    <scope>NUCLEOTIDE SEQUENCE</scope>
    <source>
        <strain evidence="14">AVDCRST_MAG04</strain>
    </source>
</reference>
<dbReference type="EMBL" id="CADCTL010000237">
    <property type="protein sequence ID" value="CAA9273451.1"/>
    <property type="molecule type" value="Genomic_DNA"/>
</dbReference>
<dbReference type="FunFam" id="1.50.10.10:FF:000005">
    <property type="entry name" value="Glycosyl hydrolase, glucoamylase"/>
    <property type="match status" value="1"/>
</dbReference>
<dbReference type="GO" id="GO:0005993">
    <property type="term" value="P:trehalose catabolic process"/>
    <property type="evidence" value="ECO:0007669"/>
    <property type="project" value="UniProtKB-ARBA"/>
</dbReference>
<evidence type="ECO:0000259" key="13">
    <source>
        <dbReference type="Pfam" id="PF19291"/>
    </source>
</evidence>
<dbReference type="PANTHER" id="PTHR31616:SF0">
    <property type="entry name" value="GLUCAN 1,4-ALPHA-GLUCOSIDASE"/>
    <property type="match status" value="1"/>
</dbReference>
<dbReference type="InterPro" id="IPR045582">
    <property type="entry name" value="Trehalase-like_N"/>
</dbReference>
<evidence type="ECO:0000256" key="9">
    <source>
        <dbReference type="ARBA" id="ARBA00031637"/>
    </source>
</evidence>